<reference evidence="4 5" key="1">
    <citation type="submission" date="2019-09" db="EMBL/GenBank/DDBJ databases">
        <title>Screening of Novel Bioactive Compounds from Soil-Associated.</title>
        <authorList>
            <person name="Zhao S."/>
        </authorList>
    </citation>
    <scope>NUCLEOTIDE SEQUENCE [LARGE SCALE GENOMIC DNA]</scope>
    <source>
        <strain evidence="4 5">HIT-DPA4</strain>
    </source>
</reference>
<evidence type="ECO:0000256" key="2">
    <source>
        <dbReference type="SAM" id="Phobius"/>
    </source>
</evidence>
<keyword evidence="2" id="KW-0812">Transmembrane</keyword>
<dbReference type="GO" id="GO:0006629">
    <property type="term" value="P:lipid metabolic process"/>
    <property type="evidence" value="ECO:0007669"/>
    <property type="project" value="TreeGrafter"/>
</dbReference>
<keyword evidence="1" id="KW-1015">Disulfide bond</keyword>
<feature type="transmembrane region" description="Helical" evidence="2">
    <location>
        <begin position="12"/>
        <end position="31"/>
    </location>
</feature>
<dbReference type="InterPro" id="IPR013830">
    <property type="entry name" value="SGNH_hydro"/>
</dbReference>
<dbReference type="Pfam" id="PF13472">
    <property type="entry name" value="Lipase_GDSL_2"/>
    <property type="match status" value="1"/>
</dbReference>
<organism evidence="4 5">
    <name type="scientific">Streptomyces luteolifulvus</name>
    <dbReference type="NCBI Taxonomy" id="2615112"/>
    <lineage>
        <taxon>Bacteria</taxon>
        <taxon>Bacillati</taxon>
        <taxon>Actinomycetota</taxon>
        <taxon>Actinomycetes</taxon>
        <taxon>Kitasatosporales</taxon>
        <taxon>Streptomycetaceae</taxon>
        <taxon>Streptomyces</taxon>
    </lineage>
</organism>
<dbReference type="EMBL" id="VZRB01000077">
    <property type="protein sequence ID" value="KAB1139033.1"/>
    <property type="molecule type" value="Genomic_DNA"/>
</dbReference>
<dbReference type="PANTHER" id="PTHR37981">
    <property type="entry name" value="LIPASE 2"/>
    <property type="match status" value="1"/>
</dbReference>
<dbReference type="RefSeq" id="WP_150958989.1">
    <property type="nucleotide sequence ID" value="NZ_VZRB01000077.1"/>
</dbReference>
<dbReference type="GO" id="GO:0016788">
    <property type="term" value="F:hydrolase activity, acting on ester bonds"/>
    <property type="evidence" value="ECO:0007669"/>
    <property type="project" value="InterPro"/>
</dbReference>
<feature type="transmembrane region" description="Helical" evidence="2">
    <location>
        <begin position="43"/>
        <end position="66"/>
    </location>
</feature>
<dbReference type="SUPFAM" id="SSF52266">
    <property type="entry name" value="SGNH hydrolase"/>
    <property type="match status" value="1"/>
</dbReference>
<evidence type="ECO:0000313" key="4">
    <source>
        <dbReference type="EMBL" id="KAB1139033.1"/>
    </source>
</evidence>
<evidence type="ECO:0000256" key="1">
    <source>
        <dbReference type="PIRSR" id="PIRSR637460-2"/>
    </source>
</evidence>
<dbReference type="Gene3D" id="3.40.50.1110">
    <property type="entry name" value="SGNH hydrolase"/>
    <property type="match status" value="1"/>
</dbReference>
<evidence type="ECO:0000259" key="3">
    <source>
        <dbReference type="Pfam" id="PF13472"/>
    </source>
</evidence>
<dbReference type="InterPro" id="IPR037460">
    <property type="entry name" value="SEST-like"/>
</dbReference>
<comment type="caution">
    <text evidence="4">The sequence shown here is derived from an EMBL/GenBank/DDBJ whole genome shotgun (WGS) entry which is preliminary data.</text>
</comment>
<name>A0A6H9UNR6_9ACTN</name>
<dbReference type="AlphaFoldDB" id="A0A6H9UNR6"/>
<feature type="domain" description="SGNH hydrolase-type esterase" evidence="3">
    <location>
        <begin position="105"/>
        <end position="204"/>
    </location>
</feature>
<keyword evidence="5" id="KW-1185">Reference proteome</keyword>
<dbReference type="Proteomes" id="UP000442707">
    <property type="component" value="Unassembled WGS sequence"/>
</dbReference>
<evidence type="ECO:0000313" key="5">
    <source>
        <dbReference type="Proteomes" id="UP000442707"/>
    </source>
</evidence>
<feature type="disulfide bond" evidence="1">
    <location>
        <begin position="129"/>
        <end position="153"/>
    </location>
</feature>
<sequence>MGRKPAAGWIRYGVWETAVAVGLLLLPLAAWTGLRRMPPGRAILLLASGVALVTAINAVGSSLLALDAPRALRDVRSLQGLIGDSPVTPVPRAEGPPLGGVHAVALGDSTAAGAGNRPLPDITGPDRACRRSADSYPQLLARTNDWRVLNLACSADTIRDGVLGVQILGDQVAPPQLAQAQRATEAPVVVVSVGANDVRWSELVKLCAAAPSRDDRACGR</sequence>
<keyword evidence="2" id="KW-0472">Membrane</keyword>
<dbReference type="PANTHER" id="PTHR37981:SF1">
    <property type="entry name" value="SGNH HYDROLASE-TYPE ESTERASE DOMAIN-CONTAINING PROTEIN"/>
    <property type="match status" value="1"/>
</dbReference>
<protein>
    <recommendedName>
        <fullName evidence="3">SGNH hydrolase-type esterase domain-containing protein</fullName>
    </recommendedName>
</protein>
<gene>
    <name evidence="4" type="ORF">F7R91_41370</name>
</gene>
<keyword evidence="2" id="KW-1133">Transmembrane helix</keyword>
<proteinExistence type="predicted"/>
<accession>A0A6H9UNR6</accession>
<dbReference type="InterPro" id="IPR036514">
    <property type="entry name" value="SGNH_hydro_sf"/>
</dbReference>